<dbReference type="EMBL" id="MZXV01000037">
    <property type="protein sequence ID" value="PZV37105.1"/>
    <property type="molecule type" value="Genomic_DNA"/>
</dbReference>
<evidence type="ECO:0000313" key="1">
    <source>
        <dbReference type="EMBL" id="PZV37105.1"/>
    </source>
</evidence>
<dbReference type="Proteomes" id="UP000248616">
    <property type="component" value="Unassembled WGS sequence"/>
</dbReference>
<proteinExistence type="predicted"/>
<dbReference type="AlphaFoldDB" id="A0A2W7C1X5"/>
<keyword evidence="2" id="KW-1185">Reference proteome</keyword>
<organism evidence="1 2">
    <name type="scientific">Mesorhizobium kowhaii</name>
    <dbReference type="NCBI Taxonomy" id="1300272"/>
    <lineage>
        <taxon>Bacteria</taxon>
        <taxon>Pseudomonadati</taxon>
        <taxon>Pseudomonadota</taxon>
        <taxon>Alphaproteobacteria</taxon>
        <taxon>Hyphomicrobiales</taxon>
        <taxon>Phyllobacteriaceae</taxon>
        <taxon>Mesorhizobium</taxon>
    </lineage>
</organism>
<comment type="caution">
    <text evidence="1">The sequence shown here is derived from an EMBL/GenBank/DDBJ whole genome shotgun (WGS) entry which is preliminary data.</text>
</comment>
<dbReference type="InterPro" id="IPR036866">
    <property type="entry name" value="RibonucZ/Hydroxyglut_hydro"/>
</dbReference>
<name>A0A2W7C1X5_9HYPH</name>
<dbReference type="Gene3D" id="3.60.15.10">
    <property type="entry name" value="Ribonuclease Z/Hydroxyacylglutathione hydrolase-like"/>
    <property type="match status" value="1"/>
</dbReference>
<protein>
    <submittedName>
        <fullName evidence="1">Uncharacterized protein</fullName>
    </submittedName>
</protein>
<sequence>MTDPECEECLSHGQQRPAAGLINVLTHAQGRFPHIPAHGVFGGFHLSGISESSLPETVEALAKFDRNWRALAYSFAAPVNWSAARDRGQWPQA</sequence>
<evidence type="ECO:0000313" key="2">
    <source>
        <dbReference type="Proteomes" id="UP000248616"/>
    </source>
</evidence>
<gene>
    <name evidence="1" type="ORF">B5V02_17930</name>
</gene>
<accession>A0A2W7C1X5</accession>
<reference evidence="2" key="1">
    <citation type="submission" date="2017-03" db="EMBL/GenBank/DDBJ databases">
        <authorList>
            <person name="Safronova V.I."/>
            <person name="Sazanova A.L."/>
            <person name="Chirak E.R."/>
        </authorList>
    </citation>
    <scope>NUCLEOTIDE SEQUENCE [LARGE SCALE GENOMIC DNA]</scope>
    <source>
        <strain evidence="2">Ach-343</strain>
    </source>
</reference>